<accession>I7G3Z9</accession>
<dbReference type="EMBL" id="AB171416">
    <property type="protein sequence ID" value="BAE88479.1"/>
    <property type="molecule type" value="mRNA"/>
</dbReference>
<reference evidence="1" key="1">
    <citation type="journal article" date="2007" name="PLoS Biol.">
        <title>Rate of evolution in brain-expressed genes in humans and other primates.</title>
        <authorList>
            <person name="Wang H.-Y."/>
            <person name="Chien H.-C."/>
            <person name="Osada N."/>
            <person name="Hashimoto K."/>
            <person name="Sugano S."/>
            <person name="Gojobori T."/>
            <person name="Chou C.-K."/>
            <person name="Tsai S.-F."/>
            <person name="Wu C.-I."/>
            <person name="Shen C.-K.J."/>
        </authorList>
    </citation>
    <scope>NUCLEOTIDE SEQUENCE</scope>
</reference>
<dbReference type="AlphaFoldDB" id="I7G3Z9"/>
<organism evidence="1">
    <name type="scientific">Macaca fascicularis</name>
    <name type="common">Crab-eating macaque</name>
    <name type="synonym">Cynomolgus monkey</name>
    <dbReference type="NCBI Taxonomy" id="9541"/>
    <lineage>
        <taxon>Eukaryota</taxon>
        <taxon>Metazoa</taxon>
        <taxon>Chordata</taxon>
        <taxon>Craniata</taxon>
        <taxon>Vertebrata</taxon>
        <taxon>Euteleostomi</taxon>
        <taxon>Mammalia</taxon>
        <taxon>Eutheria</taxon>
        <taxon>Euarchontoglires</taxon>
        <taxon>Primates</taxon>
        <taxon>Haplorrhini</taxon>
        <taxon>Catarrhini</taxon>
        <taxon>Cercopithecidae</taxon>
        <taxon>Cercopithecinae</taxon>
        <taxon>Macaca</taxon>
    </lineage>
</organism>
<evidence type="ECO:0000313" key="1">
    <source>
        <dbReference type="EMBL" id="BAE88479.1"/>
    </source>
</evidence>
<name>I7G3Z9_MACFA</name>
<proteinExistence type="evidence at transcript level"/>
<sequence length="42" mass="5078">MDRMHQVFITKRVEKYIAFSKWCLPILRKERIHRNSVGISSC</sequence>
<protein>
    <submittedName>
        <fullName evidence="1">Macaca fascicularis brain cDNA, clone: QbsA-11945</fullName>
    </submittedName>
</protein>